<dbReference type="CDD" id="cd04480">
    <property type="entry name" value="RPA1_DBD_A_like"/>
    <property type="match status" value="1"/>
</dbReference>
<reference evidence="2 3" key="1">
    <citation type="journal article" date="2023" name="Plants (Basel)">
        <title>Bridging the Gap: Combining Genomics and Transcriptomics Approaches to Understand Stylosanthes scabra, an Orphan Legume from the Brazilian Caatinga.</title>
        <authorList>
            <person name="Ferreira-Neto J.R.C."/>
            <person name="da Silva M.D."/>
            <person name="Binneck E."/>
            <person name="de Melo N.F."/>
            <person name="da Silva R.H."/>
            <person name="de Melo A.L.T.M."/>
            <person name="Pandolfi V."/>
            <person name="Bustamante F.O."/>
            <person name="Brasileiro-Vidal A.C."/>
            <person name="Benko-Iseppon A.M."/>
        </authorList>
    </citation>
    <scope>NUCLEOTIDE SEQUENCE [LARGE SCALE GENOMIC DNA]</scope>
    <source>
        <tissue evidence="2">Leaves</tissue>
    </source>
</reference>
<dbReference type="SUPFAM" id="SSF50249">
    <property type="entry name" value="Nucleic acid-binding proteins"/>
    <property type="match status" value="1"/>
</dbReference>
<sequence>MAHHIDFIEDIGTKKGHWRLQVYVIRAWKEMHKTNNNEVNNIELILQDIKGGRIQASIGKSFFSRHGSSIEEFGLYQMNNFIVVDKRLMPRTTEKKWSLNFSNRTIVQRVHQPAFPLEPFRFRDNIQSDVITEVVGKEEPRDITTVTGQPTKRMALKIQDLE</sequence>
<dbReference type="PANTHER" id="PTHR47165:SF4">
    <property type="entry name" value="OS03G0429900 PROTEIN"/>
    <property type="match status" value="1"/>
</dbReference>
<proteinExistence type="predicted"/>
<dbReference type="Gene3D" id="2.40.50.140">
    <property type="entry name" value="Nucleic acid-binding proteins"/>
    <property type="match status" value="1"/>
</dbReference>
<feature type="domain" description="Replication protein A 70 kDa DNA-binding subunit B/D first OB fold" evidence="1">
    <location>
        <begin position="6"/>
        <end position="109"/>
    </location>
</feature>
<keyword evidence="3" id="KW-1185">Reference proteome</keyword>
<comment type="caution">
    <text evidence="2">The sequence shown here is derived from an EMBL/GenBank/DDBJ whole genome shotgun (WGS) entry which is preliminary data.</text>
</comment>
<evidence type="ECO:0000259" key="1">
    <source>
        <dbReference type="Pfam" id="PF02721"/>
    </source>
</evidence>
<dbReference type="InterPro" id="IPR012340">
    <property type="entry name" value="NA-bd_OB-fold"/>
</dbReference>
<dbReference type="Pfam" id="PF02721">
    <property type="entry name" value="DUF223"/>
    <property type="match status" value="1"/>
</dbReference>
<dbReference type="Proteomes" id="UP001341840">
    <property type="component" value="Unassembled WGS sequence"/>
</dbReference>
<dbReference type="PANTHER" id="PTHR47165">
    <property type="entry name" value="OS03G0429900 PROTEIN"/>
    <property type="match status" value="1"/>
</dbReference>
<evidence type="ECO:0000313" key="2">
    <source>
        <dbReference type="EMBL" id="MED6131350.1"/>
    </source>
</evidence>
<evidence type="ECO:0000313" key="3">
    <source>
        <dbReference type="Proteomes" id="UP001341840"/>
    </source>
</evidence>
<name>A0ABU6S4K5_9FABA</name>
<dbReference type="InterPro" id="IPR003871">
    <property type="entry name" value="RFA1B/D_OB_1st"/>
</dbReference>
<organism evidence="2 3">
    <name type="scientific">Stylosanthes scabra</name>
    <dbReference type="NCBI Taxonomy" id="79078"/>
    <lineage>
        <taxon>Eukaryota</taxon>
        <taxon>Viridiplantae</taxon>
        <taxon>Streptophyta</taxon>
        <taxon>Embryophyta</taxon>
        <taxon>Tracheophyta</taxon>
        <taxon>Spermatophyta</taxon>
        <taxon>Magnoliopsida</taxon>
        <taxon>eudicotyledons</taxon>
        <taxon>Gunneridae</taxon>
        <taxon>Pentapetalae</taxon>
        <taxon>rosids</taxon>
        <taxon>fabids</taxon>
        <taxon>Fabales</taxon>
        <taxon>Fabaceae</taxon>
        <taxon>Papilionoideae</taxon>
        <taxon>50 kb inversion clade</taxon>
        <taxon>dalbergioids sensu lato</taxon>
        <taxon>Dalbergieae</taxon>
        <taxon>Pterocarpus clade</taxon>
        <taxon>Stylosanthes</taxon>
    </lineage>
</organism>
<accession>A0ABU6S4K5</accession>
<protein>
    <recommendedName>
        <fullName evidence="1">Replication protein A 70 kDa DNA-binding subunit B/D first OB fold domain-containing protein</fullName>
    </recommendedName>
</protein>
<gene>
    <name evidence="2" type="ORF">PIB30_008996</name>
</gene>
<dbReference type="EMBL" id="JASCZI010060435">
    <property type="protein sequence ID" value="MED6131350.1"/>
    <property type="molecule type" value="Genomic_DNA"/>
</dbReference>